<feature type="modified residue" description="N6-(pyridoxal phosphate)lysine" evidence="8">
    <location>
        <position position="241"/>
    </location>
</feature>
<dbReference type="Gene3D" id="3.30.470.10">
    <property type="match status" value="1"/>
</dbReference>
<dbReference type="InterPro" id="IPR018300">
    <property type="entry name" value="Aminotrans_IV_CS"/>
</dbReference>
<dbReference type="GO" id="GO:0052654">
    <property type="term" value="F:L-leucine-2-oxoglutarate transaminase activity"/>
    <property type="evidence" value="ECO:0007669"/>
    <property type="project" value="RHEA"/>
</dbReference>
<name>A0A210QZH5_MIZYE</name>
<comment type="catalytic activity">
    <reaction evidence="11">
        <text>L-valine + 2-oxoglutarate = 3-methyl-2-oxobutanoate + L-glutamate</text>
        <dbReference type="Rhea" id="RHEA:24813"/>
        <dbReference type="ChEBI" id="CHEBI:11851"/>
        <dbReference type="ChEBI" id="CHEBI:16810"/>
        <dbReference type="ChEBI" id="CHEBI:29985"/>
        <dbReference type="ChEBI" id="CHEBI:57762"/>
        <dbReference type="EC" id="2.6.1.42"/>
    </reaction>
</comment>
<evidence type="ECO:0000256" key="5">
    <source>
        <dbReference type="ARBA" id="ARBA00022679"/>
    </source>
</evidence>
<evidence type="ECO:0000256" key="7">
    <source>
        <dbReference type="ARBA" id="ARBA00023304"/>
    </source>
</evidence>
<dbReference type="SUPFAM" id="SSF56752">
    <property type="entry name" value="D-aminoacid aminotransferase-like PLP-dependent enzymes"/>
    <property type="match status" value="1"/>
</dbReference>
<dbReference type="PANTHER" id="PTHR11825:SF44">
    <property type="entry name" value="BRANCHED-CHAIN-AMINO-ACID AMINOTRANSFERASE"/>
    <property type="match status" value="1"/>
</dbReference>
<dbReference type="GO" id="GO:0009098">
    <property type="term" value="P:L-leucine biosynthetic process"/>
    <property type="evidence" value="ECO:0007669"/>
    <property type="project" value="TreeGrafter"/>
</dbReference>
<dbReference type="CDD" id="cd01557">
    <property type="entry name" value="BCAT_beta_family"/>
    <property type="match status" value="1"/>
</dbReference>
<dbReference type="NCBIfam" id="NF009897">
    <property type="entry name" value="PRK13357.1"/>
    <property type="match status" value="1"/>
</dbReference>
<evidence type="ECO:0000256" key="4">
    <source>
        <dbReference type="ARBA" id="ARBA00022605"/>
    </source>
</evidence>
<dbReference type="PANTHER" id="PTHR11825">
    <property type="entry name" value="SUBGROUP IIII AMINOTRANSFERASE"/>
    <property type="match status" value="1"/>
</dbReference>
<sequence length="402" mass="44997">MDTVRKSLFVSLRKLNQLSTVSRCVGTQTKPHQQEDPISDVRSFQARDTMVYRTRNPQPKPDRDTLSFGTAFTDHMLTVEWEGNWSTPVISPLKNLSLHPAAKTLQYCTQVFEGMKAFRGYDDKVRLFRPMDNMDRMVRSAERAGLPTFDPVELLGCVMKLLSVDKSWVPRATPDLPYSVYLRPTMIGTEPALGIDKPSSCLLYVIAGPAGPYFKSGMKPVSLLADPKYVRAWPGGSGMHKMGSNYAPTIQVQKAALQAGCQQVLWLHGDEEEITEAGTMNLFLYWVNPDGEKELVTAPLNGLILPGVTRQSVMDIANQWDEFKVTERSITMKELLDGIKENRVIEMFGSGTAVSICPVGKIKYSGQWYNVSDQQELATRLFGHLTAIQYGECPSDWTVEVD</sequence>
<dbReference type="FunFam" id="3.20.10.10:FF:000004">
    <property type="entry name" value="Branched-chain-amino-acid aminotransferase"/>
    <property type="match status" value="1"/>
</dbReference>
<dbReference type="GO" id="GO:0052655">
    <property type="term" value="F:L-valine-2-oxoglutarate transaminase activity"/>
    <property type="evidence" value="ECO:0007669"/>
    <property type="project" value="RHEA"/>
</dbReference>
<evidence type="ECO:0000313" key="12">
    <source>
        <dbReference type="EMBL" id="OWF54154.1"/>
    </source>
</evidence>
<dbReference type="InterPro" id="IPR005786">
    <property type="entry name" value="B_amino_transII"/>
</dbReference>
<dbReference type="InterPro" id="IPR001544">
    <property type="entry name" value="Aminotrans_IV"/>
</dbReference>
<dbReference type="InterPro" id="IPR043132">
    <property type="entry name" value="BCAT-like_C"/>
</dbReference>
<dbReference type="OrthoDB" id="1732691at2759"/>
<dbReference type="InterPro" id="IPR033939">
    <property type="entry name" value="BCAT_family"/>
</dbReference>
<keyword evidence="6 10" id="KW-0663">Pyridoxal phosphate</keyword>
<dbReference type="PIRSF" id="PIRSF006468">
    <property type="entry name" value="BCAT1"/>
    <property type="match status" value="1"/>
</dbReference>
<dbReference type="Gene3D" id="3.20.10.10">
    <property type="entry name" value="D-amino Acid Aminotransferase, subunit A, domain 2"/>
    <property type="match status" value="1"/>
</dbReference>
<dbReference type="PROSITE" id="PS00770">
    <property type="entry name" value="AA_TRANSFER_CLASS_4"/>
    <property type="match status" value="1"/>
</dbReference>
<comment type="similarity">
    <text evidence="2 9">Belongs to the class-IV pyridoxal-phosphate-dependent aminotransferase family.</text>
</comment>
<evidence type="ECO:0000313" key="13">
    <source>
        <dbReference type="Proteomes" id="UP000242188"/>
    </source>
</evidence>
<dbReference type="GO" id="GO:0052656">
    <property type="term" value="F:L-isoleucine-2-oxoglutarate transaminase activity"/>
    <property type="evidence" value="ECO:0007669"/>
    <property type="project" value="RHEA"/>
</dbReference>
<comment type="caution">
    <text evidence="12">The sequence shown here is derived from an EMBL/GenBank/DDBJ whole genome shotgun (WGS) entry which is preliminary data.</text>
</comment>
<dbReference type="NCBIfam" id="TIGR01123">
    <property type="entry name" value="ilvE_II"/>
    <property type="match status" value="1"/>
</dbReference>
<dbReference type="FunFam" id="3.30.470.10:FF:000002">
    <property type="entry name" value="Branched-chain-amino-acid aminotransferase"/>
    <property type="match status" value="1"/>
</dbReference>
<accession>A0A210QZH5</accession>
<evidence type="ECO:0000256" key="8">
    <source>
        <dbReference type="PIRSR" id="PIRSR006468-1"/>
    </source>
</evidence>
<evidence type="ECO:0000256" key="6">
    <source>
        <dbReference type="ARBA" id="ARBA00022898"/>
    </source>
</evidence>
<evidence type="ECO:0000256" key="2">
    <source>
        <dbReference type="ARBA" id="ARBA00009320"/>
    </source>
</evidence>
<dbReference type="GO" id="GO:0005739">
    <property type="term" value="C:mitochondrion"/>
    <property type="evidence" value="ECO:0007669"/>
    <property type="project" value="TreeGrafter"/>
</dbReference>
<evidence type="ECO:0000256" key="9">
    <source>
        <dbReference type="RuleBase" id="RU004106"/>
    </source>
</evidence>
<keyword evidence="3 11" id="KW-0032">Aminotransferase</keyword>
<comment type="catalytic activity">
    <reaction evidence="11">
        <text>L-isoleucine + 2-oxoglutarate = (S)-3-methyl-2-oxopentanoate + L-glutamate</text>
        <dbReference type="Rhea" id="RHEA:24801"/>
        <dbReference type="ChEBI" id="CHEBI:16810"/>
        <dbReference type="ChEBI" id="CHEBI:29985"/>
        <dbReference type="ChEBI" id="CHEBI:35146"/>
        <dbReference type="ChEBI" id="CHEBI:58045"/>
        <dbReference type="EC" id="2.6.1.42"/>
    </reaction>
</comment>
<protein>
    <recommendedName>
        <fullName evidence="11">Branched-chain-amino-acid aminotransferase</fullName>
        <ecNumber evidence="11">2.6.1.42</ecNumber>
    </recommendedName>
</protein>
<organism evidence="12 13">
    <name type="scientific">Mizuhopecten yessoensis</name>
    <name type="common">Japanese scallop</name>
    <name type="synonym">Patinopecten yessoensis</name>
    <dbReference type="NCBI Taxonomy" id="6573"/>
    <lineage>
        <taxon>Eukaryota</taxon>
        <taxon>Metazoa</taxon>
        <taxon>Spiralia</taxon>
        <taxon>Lophotrochozoa</taxon>
        <taxon>Mollusca</taxon>
        <taxon>Bivalvia</taxon>
        <taxon>Autobranchia</taxon>
        <taxon>Pteriomorphia</taxon>
        <taxon>Pectinida</taxon>
        <taxon>Pectinoidea</taxon>
        <taxon>Pectinidae</taxon>
        <taxon>Mizuhopecten</taxon>
    </lineage>
</organism>
<evidence type="ECO:0000256" key="10">
    <source>
        <dbReference type="RuleBase" id="RU004516"/>
    </source>
</evidence>
<proteinExistence type="inferred from homology"/>
<dbReference type="InterPro" id="IPR043131">
    <property type="entry name" value="BCAT-like_N"/>
</dbReference>
<dbReference type="GO" id="GO:0009099">
    <property type="term" value="P:L-valine biosynthetic process"/>
    <property type="evidence" value="ECO:0007669"/>
    <property type="project" value="TreeGrafter"/>
</dbReference>
<evidence type="ECO:0000256" key="1">
    <source>
        <dbReference type="ARBA" id="ARBA00001933"/>
    </source>
</evidence>
<dbReference type="STRING" id="6573.A0A210QZH5"/>
<dbReference type="Pfam" id="PF01063">
    <property type="entry name" value="Aminotran_4"/>
    <property type="match status" value="1"/>
</dbReference>
<dbReference type="EMBL" id="NEDP02001154">
    <property type="protein sequence ID" value="OWF54154.1"/>
    <property type="molecule type" value="Genomic_DNA"/>
</dbReference>
<dbReference type="AlphaFoldDB" id="A0A210QZH5"/>
<dbReference type="InterPro" id="IPR036038">
    <property type="entry name" value="Aminotransferase-like"/>
</dbReference>
<keyword evidence="7 11" id="KW-0100">Branched-chain amino acid biosynthesis</keyword>
<evidence type="ECO:0000256" key="3">
    <source>
        <dbReference type="ARBA" id="ARBA00022576"/>
    </source>
</evidence>
<comment type="cofactor">
    <cofactor evidence="1 10">
        <name>pyridoxal 5'-phosphate</name>
        <dbReference type="ChEBI" id="CHEBI:597326"/>
    </cofactor>
</comment>
<keyword evidence="13" id="KW-1185">Reference proteome</keyword>
<dbReference type="EC" id="2.6.1.42" evidence="11"/>
<keyword evidence="4 11" id="KW-0028">Amino-acid biosynthesis</keyword>
<dbReference type="Proteomes" id="UP000242188">
    <property type="component" value="Unassembled WGS sequence"/>
</dbReference>
<gene>
    <name evidence="12" type="ORF">KP79_PYT18900</name>
</gene>
<reference evidence="12 13" key="1">
    <citation type="journal article" date="2017" name="Nat. Ecol. Evol.">
        <title>Scallop genome provides insights into evolution of bilaterian karyotype and development.</title>
        <authorList>
            <person name="Wang S."/>
            <person name="Zhang J."/>
            <person name="Jiao W."/>
            <person name="Li J."/>
            <person name="Xun X."/>
            <person name="Sun Y."/>
            <person name="Guo X."/>
            <person name="Huan P."/>
            <person name="Dong B."/>
            <person name="Zhang L."/>
            <person name="Hu X."/>
            <person name="Sun X."/>
            <person name="Wang J."/>
            <person name="Zhao C."/>
            <person name="Wang Y."/>
            <person name="Wang D."/>
            <person name="Huang X."/>
            <person name="Wang R."/>
            <person name="Lv J."/>
            <person name="Li Y."/>
            <person name="Zhang Z."/>
            <person name="Liu B."/>
            <person name="Lu W."/>
            <person name="Hui Y."/>
            <person name="Liang J."/>
            <person name="Zhou Z."/>
            <person name="Hou R."/>
            <person name="Li X."/>
            <person name="Liu Y."/>
            <person name="Li H."/>
            <person name="Ning X."/>
            <person name="Lin Y."/>
            <person name="Zhao L."/>
            <person name="Xing Q."/>
            <person name="Dou J."/>
            <person name="Li Y."/>
            <person name="Mao J."/>
            <person name="Guo H."/>
            <person name="Dou H."/>
            <person name="Li T."/>
            <person name="Mu C."/>
            <person name="Jiang W."/>
            <person name="Fu Q."/>
            <person name="Fu X."/>
            <person name="Miao Y."/>
            <person name="Liu J."/>
            <person name="Yu Q."/>
            <person name="Li R."/>
            <person name="Liao H."/>
            <person name="Li X."/>
            <person name="Kong Y."/>
            <person name="Jiang Z."/>
            <person name="Chourrout D."/>
            <person name="Li R."/>
            <person name="Bao Z."/>
        </authorList>
    </citation>
    <scope>NUCLEOTIDE SEQUENCE [LARGE SCALE GENOMIC DNA]</scope>
    <source>
        <strain evidence="12 13">PY_sf001</strain>
    </source>
</reference>
<comment type="catalytic activity">
    <reaction evidence="11">
        <text>L-leucine + 2-oxoglutarate = 4-methyl-2-oxopentanoate + L-glutamate</text>
        <dbReference type="Rhea" id="RHEA:18321"/>
        <dbReference type="ChEBI" id="CHEBI:16810"/>
        <dbReference type="ChEBI" id="CHEBI:17865"/>
        <dbReference type="ChEBI" id="CHEBI:29985"/>
        <dbReference type="ChEBI" id="CHEBI:57427"/>
        <dbReference type="EC" id="2.6.1.42"/>
    </reaction>
</comment>
<keyword evidence="5 11" id="KW-0808">Transferase</keyword>
<evidence type="ECO:0000256" key="11">
    <source>
        <dbReference type="RuleBase" id="RU004517"/>
    </source>
</evidence>